<evidence type="ECO:0008006" key="3">
    <source>
        <dbReference type="Google" id="ProtNLM"/>
    </source>
</evidence>
<dbReference type="Proteomes" id="UP000216682">
    <property type="component" value="Unassembled WGS sequence"/>
</dbReference>
<dbReference type="EMBL" id="NPEZ01000003">
    <property type="protein sequence ID" value="OZT77120.1"/>
    <property type="molecule type" value="Genomic_DNA"/>
</dbReference>
<name>A0A265E6H7_9STAP</name>
<dbReference type="RefSeq" id="WP_094906643.1">
    <property type="nucleotide sequence ID" value="NZ_NPEZ01000003.1"/>
</dbReference>
<protein>
    <recommendedName>
        <fullName evidence="3">Phage terminase small subunit</fullName>
    </recommendedName>
</protein>
<proteinExistence type="predicted"/>
<comment type="caution">
    <text evidence="1">The sequence shown here is derived from an EMBL/GenBank/DDBJ whole genome shotgun (WGS) entry which is preliminary data.</text>
</comment>
<evidence type="ECO:0000313" key="2">
    <source>
        <dbReference type="Proteomes" id="UP000216682"/>
    </source>
</evidence>
<reference evidence="1 2" key="1">
    <citation type="submission" date="2017-07" db="EMBL/GenBank/DDBJ databases">
        <title>Shotgun whole genome sequences of three halophilic bacterial isolates.</title>
        <authorList>
            <person name="Pozzo T."/>
            <person name="Higdon S.M."/>
            <person name="Quillaguaman J."/>
        </authorList>
    </citation>
    <scope>NUCLEOTIDE SEQUENCE [LARGE SCALE GENOMIC DNA]</scope>
    <source>
        <strain evidence="1 2">BU-1</strain>
    </source>
</reference>
<dbReference type="AlphaFoldDB" id="A0A265E6H7"/>
<gene>
    <name evidence="1" type="ORF">CFN03_08575</name>
</gene>
<sequence length="128" mass="15034">MAAAKTEKTKEQRIRTEYNRIKKSYKPLPKESMNVVEGLIKRAAFMRISLEDMEEDLMENGSVEMFSQSDNQIPYERERPVARLYNTMNGNYQKIIRELTSHLPKDVKEKLDSPEDIMTQFSKLRGDD</sequence>
<evidence type="ECO:0000313" key="1">
    <source>
        <dbReference type="EMBL" id="OZT77120.1"/>
    </source>
</evidence>
<organism evidence="1 2">
    <name type="scientific">Salinicoccus roseus</name>
    <dbReference type="NCBI Taxonomy" id="45670"/>
    <lineage>
        <taxon>Bacteria</taxon>
        <taxon>Bacillati</taxon>
        <taxon>Bacillota</taxon>
        <taxon>Bacilli</taxon>
        <taxon>Bacillales</taxon>
        <taxon>Staphylococcaceae</taxon>
        <taxon>Salinicoccus</taxon>
    </lineage>
</organism>
<accession>A0A265E6H7</accession>